<dbReference type="STRING" id="1121869.SAMN03084138_01203"/>
<reference evidence="2 3" key="1">
    <citation type="submission" date="2016-10" db="EMBL/GenBank/DDBJ databases">
        <authorList>
            <person name="de Groot N.N."/>
        </authorList>
    </citation>
    <scope>NUCLEOTIDE SEQUENCE [LARGE SCALE GENOMIC DNA]</scope>
    <source>
        <strain evidence="2 3">DSM 15893</strain>
    </source>
</reference>
<protein>
    <submittedName>
        <fullName evidence="2">Glycosyltransferase involved in cell wall bisynthesis</fullName>
    </submittedName>
</protein>
<keyword evidence="2" id="KW-0808">Transferase</keyword>
<evidence type="ECO:0000313" key="3">
    <source>
        <dbReference type="Proteomes" id="UP000182692"/>
    </source>
</evidence>
<dbReference type="Pfam" id="PF00534">
    <property type="entry name" value="Glycos_transf_1"/>
    <property type="match status" value="1"/>
</dbReference>
<dbReference type="SUPFAM" id="SSF53756">
    <property type="entry name" value="UDP-Glycosyltransferase/glycogen phosphorylase"/>
    <property type="match status" value="1"/>
</dbReference>
<sequence>MSRLTHIVILDPIAFAGGSKVSTKHVLSQLESQEARVTILTADKETWASSQAYVAKLHMPKRLETAEQGLGYFARHILIAIQLLWLRLFLGQIHTALGASGPGVDLGLYLVKAVLGYRLIQMIHGPVAKSRTIGRCLAAADSVFYLDATQTSLSTALEAAGHSPDIASYPQIQPFKNGLPKQSWPSQCQYDYAVMFWAASLLKWKGLDTFTAALSQLSPAERPESHVCYIRPKQNNLPTSEAPQTLSKVFWHHAPDNLDEIRASANIFVSTSTKEPFGLSILEAMAAGMCVIIPSDDAFWDRQLTANENCLKYQPDDVDSLIEAIQTAEQNMRQVKRMGQAASNIALQYRADLCFAAICESLVSKSRHVMPELVSKEQ</sequence>
<name>A0A1I5M7S8_9GAMM</name>
<dbReference type="AlphaFoldDB" id="A0A1I5M7S8"/>
<dbReference type="Gene3D" id="3.40.50.2000">
    <property type="entry name" value="Glycogen Phosphorylase B"/>
    <property type="match status" value="1"/>
</dbReference>
<dbReference type="RefSeq" id="WP_074925803.1">
    <property type="nucleotide sequence ID" value="NZ_FOWR01000007.1"/>
</dbReference>
<dbReference type="PANTHER" id="PTHR45947">
    <property type="entry name" value="SULFOQUINOVOSYL TRANSFERASE SQD2"/>
    <property type="match status" value="1"/>
</dbReference>
<dbReference type="GO" id="GO:0016757">
    <property type="term" value="F:glycosyltransferase activity"/>
    <property type="evidence" value="ECO:0007669"/>
    <property type="project" value="InterPro"/>
</dbReference>
<organism evidence="2 3">
    <name type="scientific">Enterovibrio norvegicus DSM 15893</name>
    <dbReference type="NCBI Taxonomy" id="1121869"/>
    <lineage>
        <taxon>Bacteria</taxon>
        <taxon>Pseudomonadati</taxon>
        <taxon>Pseudomonadota</taxon>
        <taxon>Gammaproteobacteria</taxon>
        <taxon>Vibrionales</taxon>
        <taxon>Vibrionaceae</taxon>
        <taxon>Enterovibrio</taxon>
    </lineage>
</organism>
<dbReference type="GeneID" id="35872091"/>
<feature type="domain" description="Glycosyl transferase family 1" evidence="1">
    <location>
        <begin position="191"/>
        <end position="343"/>
    </location>
</feature>
<dbReference type="InterPro" id="IPR001296">
    <property type="entry name" value="Glyco_trans_1"/>
</dbReference>
<proteinExistence type="predicted"/>
<dbReference type="CDD" id="cd03801">
    <property type="entry name" value="GT4_PimA-like"/>
    <property type="match status" value="1"/>
</dbReference>
<dbReference type="EMBL" id="FOWR01000007">
    <property type="protein sequence ID" value="SFP05553.1"/>
    <property type="molecule type" value="Genomic_DNA"/>
</dbReference>
<dbReference type="InterPro" id="IPR050194">
    <property type="entry name" value="Glycosyltransferase_grp1"/>
</dbReference>
<gene>
    <name evidence="2" type="ORF">SAMN03084138_01203</name>
</gene>
<accession>A0A1I5M7S8</accession>
<dbReference type="Proteomes" id="UP000182692">
    <property type="component" value="Unassembled WGS sequence"/>
</dbReference>
<evidence type="ECO:0000313" key="2">
    <source>
        <dbReference type="EMBL" id="SFP05553.1"/>
    </source>
</evidence>
<evidence type="ECO:0000259" key="1">
    <source>
        <dbReference type="Pfam" id="PF00534"/>
    </source>
</evidence>
<dbReference type="OrthoDB" id="9802525at2"/>
<dbReference type="PANTHER" id="PTHR45947:SF3">
    <property type="entry name" value="SULFOQUINOVOSYL TRANSFERASE SQD2"/>
    <property type="match status" value="1"/>
</dbReference>